<organism evidence="2 3">
    <name type="scientific">Melittangium boletus DSM 14713</name>
    <dbReference type="NCBI Taxonomy" id="1294270"/>
    <lineage>
        <taxon>Bacteria</taxon>
        <taxon>Pseudomonadati</taxon>
        <taxon>Myxococcota</taxon>
        <taxon>Myxococcia</taxon>
        <taxon>Myxococcales</taxon>
        <taxon>Cystobacterineae</taxon>
        <taxon>Archangiaceae</taxon>
        <taxon>Melittangium</taxon>
    </lineage>
</organism>
<feature type="region of interest" description="Disordered" evidence="1">
    <location>
        <begin position="1"/>
        <end position="34"/>
    </location>
</feature>
<evidence type="ECO:0008006" key="4">
    <source>
        <dbReference type="Google" id="ProtNLM"/>
    </source>
</evidence>
<gene>
    <name evidence="2" type="ORF">MEBOL_006354</name>
</gene>
<dbReference type="RefSeq" id="WP_095980992.1">
    <property type="nucleotide sequence ID" value="NZ_CP022163.1"/>
</dbReference>
<dbReference type="Proteomes" id="UP000217289">
    <property type="component" value="Chromosome"/>
</dbReference>
<sequence>MAPRKKKRPPARKATPPKTTARRTPRAGKRPGAARAVIPAAPRLLQYKVVELSTVDEGTLDRTVNEWSARGWTLDGVQFAMRESSKRPAMAFVFFTREGAPAAPDVESARDRLREMSETGSPTARLVASPDFTGNAAASTSEYVYSRPPGMVSAHERLAQLAGLDEPERPERGLILEPEPDEESGV</sequence>
<feature type="compositionally biased region" description="Basic residues" evidence="1">
    <location>
        <begin position="20"/>
        <end position="29"/>
    </location>
</feature>
<dbReference type="AlphaFoldDB" id="A0A250IM85"/>
<feature type="region of interest" description="Disordered" evidence="1">
    <location>
        <begin position="162"/>
        <end position="186"/>
    </location>
</feature>
<dbReference type="KEGG" id="mbd:MEBOL_006354"/>
<dbReference type="EMBL" id="CP022163">
    <property type="protein sequence ID" value="ATB32865.1"/>
    <property type="molecule type" value="Genomic_DNA"/>
</dbReference>
<dbReference type="OrthoDB" id="5515705at2"/>
<evidence type="ECO:0000313" key="2">
    <source>
        <dbReference type="EMBL" id="ATB32865.1"/>
    </source>
</evidence>
<keyword evidence="3" id="KW-1185">Reference proteome</keyword>
<reference evidence="2 3" key="1">
    <citation type="submission" date="2017-06" db="EMBL/GenBank/DDBJ databases">
        <authorList>
            <person name="Kim H.J."/>
            <person name="Triplett B.A."/>
        </authorList>
    </citation>
    <scope>NUCLEOTIDE SEQUENCE [LARGE SCALE GENOMIC DNA]</scope>
    <source>
        <strain evidence="2 3">DSM 14713</strain>
    </source>
</reference>
<evidence type="ECO:0000313" key="3">
    <source>
        <dbReference type="Proteomes" id="UP000217289"/>
    </source>
</evidence>
<proteinExistence type="predicted"/>
<evidence type="ECO:0000256" key="1">
    <source>
        <dbReference type="SAM" id="MobiDB-lite"/>
    </source>
</evidence>
<feature type="compositionally biased region" description="Basic residues" evidence="1">
    <location>
        <begin position="1"/>
        <end position="11"/>
    </location>
</feature>
<protein>
    <recommendedName>
        <fullName evidence="4">DUF4177 domain-containing protein</fullName>
    </recommendedName>
</protein>
<accession>A0A250IM85</accession>
<name>A0A250IM85_9BACT</name>